<name>A0A852THM8_9BACI</name>
<dbReference type="EMBL" id="JACCBX010000010">
    <property type="protein sequence ID" value="NYE07699.1"/>
    <property type="molecule type" value="Genomic_DNA"/>
</dbReference>
<accession>A0A852THM8</accession>
<evidence type="ECO:0000313" key="2">
    <source>
        <dbReference type="Proteomes" id="UP000548423"/>
    </source>
</evidence>
<evidence type="ECO:0000313" key="1">
    <source>
        <dbReference type="EMBL" id="NYE07699.1"/>
    </source>
</evidence>
<organism evidence="1 2">
    <name type="scientific">Neobacillus niacini</name>
    <dbReference type="NCBI Taxonomy" id="86668"/>
    <lineage>
        <taxon>Bacteria</taxon>
        <taxon>Bacillati</taxon>
        <taxon>Bacillota</taxon>
        <taxon>Bacilli</taxon>
        <taxon>Bacillales</taxon>
        <taxon>Bacillaceae</taxon>
        <taxon>Neobacillus</taxon>
    </lineage>
</organism>
<dbReference type="AlphaFoldDB" id="A0A852THM8"/>
<proteinExistence type="predicted"/>
<sequence>MPKRDPGKSFTFEFNEQGANEVSEQILDSYNSGFIGQDFEVTNENTAQNTVE</sequence>
<protein>
    <submittedName>
        <fullName evidence="1">Uncharacterized protein</fullName>
    </submittedName>
</protein>
<comment type="caution">
    <text evidence="1">The sequence shown here is derived from an EMBL/GenBank/DDBJ whole genome shotgun (WGS) entry which is preliminary data.</text>
</comment>
<reference evidence="2" key="1">
    <citation type="submission" date="2020-07" db="EMBL/GenBank/DDBJ databases">
        <authorList>
            <person name="Partida-Martinez L."/>
            <person name="Huntemann M."/>
            <person name="Clum A."/>
            <person name="Wang J."/>
            <person name="Palaniappan K."/>
            <person name="Ritter S."/>
            <person name="Chen I.-M."/>
            <person name="Stamatis D."/>
            <person name="Reddy T."/>
            <person name="O'Malley R."/>
            <person name="Daum C."/>
            <person name="Shapiro N."/>
            <person name="Ivanova N."/>
            <person name="Kyrpides N."/>
            <person name="Woyke T."/>
        </authorList>
    </citation>
    <scope>NUCLEOTIDE SEQUENCE [LARGE SCALE GENOMIC DNA]</scope>
    <source>
        <strain evidence="2">AT2.8</strain>
    </source>
</reference>
<gene>
    <name evidence="1" type="ORF">F4694_004516</name>
</gene>
<reference evidence="2" key="2">
    <citation type="submission" date="2020-08" db="EMBL/GenBank/DDBJ databases">
        <title>The Agave Microbiome: Exploring the role of microbial communities in plant adaptations to desert environments.</title>
        <authorList>
            <person name="Partida-Martinez L.P."/>
        </authorList>
    </citation>
    <scope>NUCLEOTIDE SEQUENCE [LARGE SCALE GENOMIC DNA]</scope>
    <source>
        <strain evidence="2">AT2.8</strain>
    </source>
</reference>
<dbReference type="Proteomes" id="UP000548423">
    <property type="component" value="Unassembled WGS sequence"/>
</dbReference>